<evidence type="ECO:0000256" key="3">
    <source>
        <dbReference type="ARBA" id="ARBA00022737"/>
    </source>
</evidence>
<dbReference type="EMBL" id="KB097605">
    <property type="protein sequence ID" value="ESN93536.1"/>
    <property type="molecule type" value="Genomic_DNA"/>
</dbReference>
<accession>V3VP29</accession>
<keyword evidence="3" id="KW-0677">Repeat</keyword>
<evidence type="ECO:0000256" key="1">
    <source>
        <dbReference type="ARBA" id="ARBA00022614"/>
    </source>
</evidence>
<feature type="non-terminal residue" evidence="4">
    <location>
        <position position="81"/>
    </location>
</feature>
<keyword evidence="1" id="KW-0433">Leucine-rich repeat</keyword>
<sequence length="81" mass="9123">LEDNSIASIDEDDLQTTANVQELYFARNKISRISCFAFRNLDSLQILDLGWNNLSSVPSAALARVPSLRILTLKNNLIRFV</sequence>
<evidence type="ECO:0000313" key="4">
    <source>
        <dbReference type="EMBL" id="ESN93536.1"/>
    </source>
</evidence>
<dbReference type="GeneID" id="20195991"/>
<keyword evidence="2" id="KW-0732">Signal</keyword>
<evidence type="ECO:0000256" key="2">
    <source>
        <dbReference type="ARBA" id="ARBA00022729"/>
    </source>
</evidence>
<proteinExistence type="predicted"/>
<name>V3VP29_HELRO</name>
<reference evidence="4" key="1">
    <citation type="journal article" date="2013" name="Nature">
        <title>Insights into bilaterian evolution from three spiralian genomes.</title>
        <authorList>
            <person name="Simakov O."/>
            <person name="Marletaz F."/>
            <person name="Cho S.J."/>
            <person name="Edsinger-Gonzales E."/>
            <person name="Havlak P."/>
            <person name="Hellsten U."/>
            <person name="Kuo D.H."/>
            <person name="Larsson T."/>
            <person name="Lv J."/>
            <person name="Arendt D."/>
            <person name="Savage R."/>
            <person name="Osoegawa K."/>
            <person name="de Jong P."/>
            <person name="Grimwood J."/>
            <person name="Chapman J.A."/>
            <person name="Shapiro H."/>
            <person name="Aerts A."/>
            <person name="Otillar R.P."/>
            <person name="Terry A.Y."/>
            <person name="Boore J.L."/>
            <person name="Grigoriev I.V."/>
            <person name="Lindberg D.R."/>
            <person name="Seaver E.C."/>
            <person name="Weisblat D.A."/>
            <person name="Putnam N.H."/>
            <person name="Rokhsar D.S."/>
        </authorList>
    </citation>
    <scope>NUCLEOTIDE SEQUENCE</scope>
</reference>
<dbReference type="InterPro" id="IPR050328">
    <property type="entry name" value="Dev_Immune_Receptor"/>
</dbReference>
<dbReference type="SMART" id="SM00369">
    <property type="entry name" value="LRR_TYP"/>
    <property type="match status" value="1"/>
</dbReference>
<dbReference type="InterPro" id="IPR001611">
    <property type="entry name" value="Leu-rich_rpt"/>
</dbReference>
<protein>
    <submittedName>
        <fullName evidence="4">Uncharacterized protein</fullName>
    </submittedName>
</protein>
<dbReference type="InterPro" id="IPR003591">
    <property type="entry name" value="Leu-rich_rpt_typical-subtyp"/>
</dbReference>
<dbReference type="OrthoDB" id="2013775at2759"/>
<dbReference type="RefSeq" id="XP_009028396.1">
    <property type="nucleotide sequence ID" value="XM_009030148.1"/>
</dbReference>
<dbReference type="InterPro" id="IPR032675">
    <property type="entry name" value="LRR_dom_sf"/>
</dbReference>
<dbReference type="Pfam" id="PF13855">
    <property type="entry name" value="LRR_8"/>
    <property type="match status" value="1"/>
</dbReference>
<dbReference type="STRING" id="6412.T1EHE1"/>
<dbReference type="SUPFAM" id="SSF52058">
    <property type="entry name" value="L domain-like"/>
    <property type="match status" value="1"/>
</dbReference>
<feature type="non-terminal residue" evidence="4">
    <location>
        <position position="1"/>
    </location>
</feature>
<dbReference type="HOGENOM" id="CLU_2580638_0_0_1"/>
<dbReference type="PROSITE" id="PS51450">
    <property type="entry name" value="LRR"/>
    <property type="match status" value="1"/>
</dbReference>
<dbReference type="PANTHER" id="PTHR24373:SF275">
    <property type="entry name" value="TIR DOMAIN-CONTAINING PROTEIN"/>
    <property type="match status" value="1"/>
</dbReference>
<dbReference type="PANTHER" id="PTHR24373">
    <property type="entry name" value="SLIT RELATED LEUCINE-RICH REPEAT NEURONAL PROTEIN"/>
    <property type="match status" value="1"/>
</dbReference>
<organism evidence="4">
    <name type="scientific">Helobdella robusta</name>
    <name type="common">Californian leech</name>
    <dbReference type="NCBI Taxonomy" id="6412"/>
    <lineage>
        <taxon>Eukaryota</taxon>
        <taxon>Metazoa</taxon>
        <taxon>Spiralia</taxon>
        <taxon>Lophotrochozoa</taxon>
        <taxon>Annelida</taxon>
        <taxon>Clitellata</taxon>
        <taxon>Hirudinea</taxon>
        <taxon>Rhynchobdellida</taxon>
        <taxon>Glossiphoniidae</taxon>
        <taxon>Helobdella</taxon>
    </lineage>
</organism>
<dbReference type="Gene3D" id="3.80.10.10">
    <property type="entry name" value="Ribonuclease Inhibitor"/>
    <property type="match status" value="1"/>
</dbReference>
<gene>
    <name evidence="4" type="ORF">HELRODRAFT_127339</name>
</gene>